<proteinExistence type="predicted"/>
<evidence type="ECO:0000313" key="2">
    <source>
        <dbReference type="Proteomes" id="UP000646738"/>
    </source>
</evidence>
<comment type="caution">
    <text evidence="1">The sequence shown here is derived from an EMBL/GenBank/DDBJ whole genome shotgun (WGS) entry which is preliminary data.</text>
</comment>
<accession>A0ABQ3R8Q3</accession>
<sequence>MPKHRLSTTERVRFAGAAGGEEGSRCWISVAKDAVAVRLPPWQRTGEAAGGNRGVRQCVPGCVTEFRSAQPAPSSAQPAPTDCTRLHASYTLALRTGRRANRPRRPRR</sequence>
<dbReference type="EMBL" id="BNEA01000007">
    <property type="protein sequence ID" value="GHI52241.1"/>
    <property type="molecule type" value="Genomic_DNA"/>
</dbReference>
<gene>
    <name evidence="1" type="ORF">Srubr_20870</name>
</gene>
<reference evidence="2" key="1">
    <citation type="submission" date="2023-07" db="EMBL/GenBank/DDBJ databases">
        <title>Whole genome shotgun sequence of Streptomyces achromogenes subsp. rubradiris NBRC 14000.</title>
        <authorList>
            <person name="Komaki H."/>
            <person name="Tamura T."/>
        </authorList>
    </citation>
    <scope>NUCLEOTIDE SEQUENCE [LARGE SCALE GENOMIC DNA]</scope>
    <source>
        <strain evidence="2">NBRC 14000</strain>
    </source>
</reference>
<organism evidence="1 2">
    <name type="scientific">Streptomyces rubradiris</name>
    <name type="common">Streptomyces achromogenes subsp. rubradiris</name>
    <dbReference type="NCBI Taxonomy" id="285531"/>
    <lineage>
        <taxon>Bacteria</taxon>
        <taxon>Bacillati</taxon>
        <taxon>Actinomycetota</taxon>
        <taxon>Actinomycetes</taxon>
        <taxon>Kitasatosporales</taxon>
        <taxon>Streptomycetaceae</taxon>
        <taxon>Streptomyces</taxon>
    </lineage>
</organism>
<dbReference type="Proteomes" id="UP000646738">
    <property type="component" value="Unassembled WGS sequence"/>
</dbReference>
<name>A0ABQ3R8Q3_STRRR</name>
<protein>
    <submittedName>
        <fullName evidence="1">Uncharacterized protein</fullName>
    </submittedName>
</protein>
<evidence type="ECO:0000313" key="1">
    <source>
        <dbReference type="EMBL" id="GHI52241.1"/>
    </source>
</evidence>
<keyword evidence="2" id="KW-1185">Reference proteome</keyword>